<proteinExistence type="predicted"/>
<name>A0A5C5X4L2_9PLAN</name>
<protein>
    <submittedName>
        <fullName evidence="1">Uncharacterized protein</fullName>
    </submittedName>
</protein>
<dbReference type="EMBL" id="SIHI01000001">
    <property type="protein sequence ID" value="TWT57135.1"/>
    <property type="molecule type" value="Genomic_DNA"/>
</dbReference>
<dbReference type="AlphaFoldDB" id="A0A5C5X4L2"/>
<evidence type="ECO:0000313" key="2">
    <source>
        <dbReference type="Proteomes" id="UP000317243"/>
    </source>
</evidence>
<evidence type="ECO:0000313" key="1">
    <source>
        <dbReference type="EMBL" id="TWT57135.1"/>
    </source>
</evidence>
<dbReference type="Proteomes" id="UP000317243">
    <property type="component" value="Unassembled WGS sequence"/>
</dbReference>
<accession>A0A5C5X4L2</accession>
<sequence length="70" mass="7924">MDFGGITRGRRGSHSIRLARVHGQNKFTERHSPFHEVANFTGEVVRFLRTSRNNCVQVNTCYVLSSHHGG</sequence>
<keyword evidence="2" id="KW-1185">Reference proteome</keyword>
<reference evidence="1 2" key="1">
    <citation type="submission" date="2019-02" db="EMBL/GenBank/DDBJ databases">
        <title>Deep-cultivation of Planctomycetes and their phenomic and genomic characterization uncovers novel biology.</title>
        <authorList>
            <person name="Wiegand S."/>
            <person name="Jogler M."/>
            <person name="Boedeker C."/>
            <person name="Pinto D."/>
            <person name="Vollmers J."/>
            <person name="Rivas-Marin E."/>
            <person name="Kohn T."/>
            <person name="Peeters S.H."/>
            <person name="Heuer A."/>
            <person name="Rast P."/>
            <person name="Oberbeckmann S."/>
            <person name="Bunk B."/>
            <person name="Jeske O."/>
            <person name="Meyerdierks A."/>
            <person name="Storesund J.E."/>
            <person name="Kallscheuer N."/>
            <person name="Luecker S."/>
            <person name="Lage O.M."/>
            <person name="Pohl T."/>
            <person name="Merkel B.J."/>
            <person name="Hornburger P."/>
            <person name="Mueller R.-W."/>
            <person name="Bruemmer F."/>
            <person name="Labrenz M."/>
            <person name="Spormann A.M."/>
            <person name="Op Den Camp H."/>
            <person name="Overmann J."/>
            <person name="Amann R."/>
            <person name="Jetten M.S.M."/>
            <person name="Mascher T."/>
            <person name="Medema M.H."/>
            <person name="Devos D.P."/>
            <person name="Kaster A.-K."/>
            <person name="Ovreas L."/>
            <person name="Rohde M."/>
            <person name="Galperin M.Y."/>
            <person name="Jogler C."/>
        </authorList>
    </citation>
    <scope>NUCLEOTIDE SEQUENCE [LARGE SCALE GENOMIC DNA]</scope>
    <source>
        <strain evidence="1 2">KOR42</strain>
    </source>
</reference>
<comment type="caution">
    <text evidence="1">The sequence shown here is derived from an EMBL/GenBank/DDBJ whole genome shotgun (WGS) entry which is preliminary data.</text>
</comment>
<organism evidence="1 2">
    <name type="scientific">Thalassoglobus neptunius</name>
    <dbReference type="NCBI Taxonomy" id="1938619"/>
    <lineage>
        <taxon>Bacteria</taxon>
        <taxon>Pseudomonadati</taxon>
        <taxon>Planctomycetota</taxon>
        <taxon>Planctomycetia</taxon>
        <taxon>Planctomycetales</taxon>
        <taxon>Planctomycetaceae</taxon>
        <taxon>Thalassoglobus</taxon>
    </lineage>
</organism>
<gene>
    <name evidence="1" type="ORF">KOR42_04930</name>
</gene>